<protein>
    <submittedName>
        <fullName evidence="1">Uncharacterized protein</fullName>
    </submittedName>
</protein>
<reference evidence="1 2" key="1">
    <citation type="journal article" date="2013" name="Front. Plant Sci.">
        <title>The Reference Genome of the Halophytic Plant Eutrema salsugineum.</title>
        <authorList>
            <person name="Yang R."/>
            <person name="Jarvis D.E."/>
            <person name="Chen H."/>
            <person name="Beilstein M.A."/>
            <person name="Grimwood J."/>
            <person name="Jenkins J."/>
            <person name="Shu S."/>
            <person name="Prochnik S."/>
            <person name="Xin M."/>
            <person name="Ma C."/>
            <person name="Schmutz J."/>
            <person name="Wing R.A."/>
            <person name="Mitchell-Olds T."/>
            <person name="Schumaker K.S."/>
            <person name="Wang X."/>
        </authorList>
    </citation>
    <scope>NUCLEOTIDE SEQUENCE [LARGE SCALE GENOMIC DNA]</scope>
</reference>
<keyword evidence="2" id="KW-1185">Reference proteome</keyword>
<organism evidence="1 2">
    <name type="scientific">Eutrema salsugineum</name>
    <name type="common">Saltwater cress</name>
    <name type="synonym">Sisymbrium salsugineum</name>
    <dbReference type="NCBI Taxonomy" id="72664"/>
    <lineage>
        <taxon>Eukaryota</taxon>
        <taxon>Viridiplantae</taxon>
        <taxon>Streptophyta</taxon>
        <taxon>Embryophyta</taxon>
        <taxon>Tracheophyta</taxon>
        <taxon>Spermatophyta</taxon>
        <taxon>Magnoliopsida</taxon>
        <taxon>eudicotyledons</taxon>
        <taxon>Gunneridae</taxon>
        <taxon>Pentapetalae</taxon>
        <taxon>rosids</taxon>
        <taxon>malvids</taxon>
        <taxon>Brassicales</taxon>
        <taxon>Brassicaceae</taxon>
        <taxon>Eutremeae</taxon>
        <taxon>Eutrema</taxon>
    </lineage>
</organism>
<evidence type="ECO:0000313" key="1">
    <source>
        <dbReference type="EMBL" id="ESQ51614.1"/>
    </source>
</evidence>
<gene>
    <name evidence="1" type="ORF">EUTSA_v10017472mg</name>
</gene>
<evidence type="ECO:0000313" key="2">
    <source>
        <dbReference type="Proteomes" id="UP000030689"/>
    </source>
</evidence>
<accession>V4M5U5</accession>
<dbReference type="EMBL" id="KI517385">
    <property type="protein sequence ID" value="ESQ51614.1"/>
    <property type="molecule type" value="Genomic_DNA"/>
</dbReference>
<dbReference type="KEGG" id="eus:EUTSA_v10017472mg"/>
<name>V4M5U5_EUTSA</name>
<dbReference type="Gramene" id="ESQ51614">
    <property type="protein sequence ID" value="ESQ51614"/>
    <property type="gene ID" value="EUTSA_v10017472mg"/>
</dbReference>
<sequence>MYETSQIALHILYLCPFNRSPRRRRSTSQRGETQISEIPCLINKQSMNETMNSLGLRDPSAIGGLLMRESLYSTLSSPVIQSFLVHVRGLLLFFFFFT</sequence>
<dbReference type="Proteomes" id="UP000030689">
    <property type="component" value="Unassembled WGS sequence"/>
</dbReference>
<proteinExistence type="predicted"/>
<dbReference type="AlphaFoldDB" id="V4M5U5"/>